<dbReference type="AlphaFoldDB" id="A0A419V3J9"/>
<keyword evidence="3" id="KW-0540">Nuclease</keyword>
<dbReference type="Pfam" id="PF01368">
    <property type="entry name" value="DHH"/>
    <property type="match status" value="1"/>
</dbReference>
<dbReference type="Pfam" id="PF02272">
    <property type="entry name" value="DHHA1"/>
    <property type="match status" value="1"/>
</dbReference>
<dbReference type="GO" id="GO:0008409">
    <property type="term" value="F:5'-3' exonuclease activity"/>
    <property type="evidence" value="ECO:0007669"/>
    <property type="project" value="InterPro"/>
</dbReference>
<evidence type="ECO:0000313" key="11">
    <source>
        <dbReference type="Proteomes" id="UP000285120"/>
    </source>
</evidence>
<dbReference type="GO" id="GO:0006310">
    <property type="term" value="P:DNA recombination"/>
    <property type="evidence" value="ECO:0007669"/>
    <property type="project" value="InterPro"/>
</dbReference>
<dbReference type="Proteomes" id="UP000285120">
    <property type="component" value="Unassembled WGS sequence"/>
</dbReference>
<dbReference type="PANTHER" id="PTHR30255:SF2">
    <property type="entry name" value="SINGLE-STRANDED-DNA-SPECIFIC EXONUCLEASE RECJ"/>
    <property type="match status" value="1"/>
</dbReference>
<reference evidence="10 11" key="1">
    <citation type="submission" date="2018-09" db="EMBL/GenBank/DDBJ databases">
        <title>Genomic Encyclopedia of Archaeal and Bacterial Type Strains, Phase II (KMG-II): from individual species to whole genera.</title>
        <authorList>
            <person name="Goeker M."/>
        </authorList>
    </citation>
    <scope>NUCLEOTIDE SEQUENCE [LARGE SCALE GENOMIC DNA]</scope>
    <source>
        <strain evidence="10 11">DSM 17008</strain>
    </source>
</reference>
<evidence type="ECO:0000313" key="10">
    <source>
        <dbReference type="EMBL" id="RKD73097.1"/>
    </source>
</evidence>
<keyword evidence="11" id="KW-1185">Reference proteome</keyword>
<gene>
    <name evidence="10" type="ORF">ATL39_2301</name>
</gene>
<keyword evidence="4" id="KW-0378">Hydrolase</keyword>
<evidence type="ECO:0000256" key="1">
    <source>
        <dbReference type="ARBA" id="ARBA00005915"/>
    </source>
</evidence>
<dbReference type="Gene3D" id="3.90.1640.30">
    <property type="match status" value="1"/>
</dbReference>
<dbReference type="InterPro" id="IPR038763">
    <property type="entry name" value="DHH_sf"/>
</dbReference>
<dbReference type="RefSeq" id="WP_120193476.1">
    <property type="nucleotide sequence ID" value="NZ_RAPK01000009.1"/>
</dbReference>
<comment type="caution">
    <text evidence="10">The sequence shown here is derived from an EMBL/GenBank/DDBJ whole genome shotgun (WGS) entry which is preliminary data.</text>
</comment>
<evidence type="ECO:0000259" key="8">
    <source>
        <dbReference type="Pfam" id="PF10141"/>
    </source>
</evidence>
<evidence type="ECO:0000259" key="9">
    <source>
        <dbReference type="Pfam" id="PF17768"/>
    </source>
</evidence>
<feature type="domain" description="Single-stranded-DNA-specific exonuclease RecJ C-terminal" evidence="8">
    <location>
        <begin position="567"/>
        <end position="765"/>
    </location>
</feature>
<accession>A0A419V3J9</accession>
<evidence type="ECO:0000259" key="6">
    <source>
        <dbReference type="Pfam" id="PF01368"/>
    </source>
</evidence>
<dbReference type="Pfam" id="PF10141">
    <property type="entry name" value="ssDNA-exonuc_C"/>
    <property type="match status" value="1"/>
</dbReference>
<dbReference type="SUPFAM" id="SSF64182">
    <property type="entry name" value="DHH phosphoesterases"/>
    <property type="match status" value="1"/>
</dbReference>
<sequence>MLKSKMNWKTASSINEEWKVLQKKMNLSPLAAKVLSARGFSSVEEASSFLDTSMSRLHDPFLLDGMERAVSRIKQAIEDKEKILIFGDYDADGVSSTTLMVLLLKEAGAVFGWYIPNRFTEGYGPNVPAVEQAAADGASLMITVDTGISAKNEVAAANALGMDVIITDHHEPPPELPEAYAIINPKKPGCPYPFKELAGVGVAFKVAHALLGEMPEHYLDLVTLGTISDLVPLIGENRSMVKKGLHSLTSSTRPGISALKKVCGIEAETMQEDHVGFTMGPRLNAAGRMDSADPAVHLLLSENGEEAAEWAERIDTLNQSRKNIVKELTETAVKQVEDKRYYENEVIITGGEGWNEGVIGIVASRLVETYHHPVIVLSINAETKTAKGSARSIEGFNMFEHLSRQRPLLEKFGGHEMAAGLSMNVENIESLRTELCRQAASVLDPSAYVASASIDLQVPLSDITVSALEDLSTLAPFGMANPKPVFLLEDVEITAFKKIGSDKTHLKLSLEQAGSRLDGIAFQKGHLADQMTVTANASFIGQLSINEWNNFRKPQLMMHDMAITTCQIHDKRQQKGLKQMIQALPAGTAAVVFQDQTKALIADELPDDANLYMARDLAEPLEEKYTAFIDIPASLEELNQALHFCRQTEHMYACFFTEEETYFQHGGTREHFKWFYSFLNKYQSFNMDTLKQKLIQQKGWKAADIDFMTDVFTELGFVRMDGSMIEFLGSNEKKPLTESVSYRRRDQLKQMEQDLLFSTYRQLKDRLLGELLLDKQDNEQREKVNHGL</sequence>
<dbReference type="GO" id="GO:0006281">
    <property type="term" value="P:DNA repair"/>
    <property type="evidence" value="ECO:0007669"/>
    <property type="project" value="InterPro"/>
</dbReference>
<dbReference type="Gene3D" id="3.10.310.30">
    <property type="match status" value="1"/>
</dbReference>
<dbReference type="InterPro" id="IPR018779">
    <property type="entry name" value="RecJ_C"/>
</dbReference>
<evidence type="ECO:0000256" key="2">
    <source>
        <dbReference type="ARBA" id="ARBA00019841"/>
    </source>
</evidence>
<evidence type="ECO:0000259" key="7">
    <source>
        <dbReference type="Pfam" id="PF02272"/>
    </source>
</evidence>
<proteinExistence type="inferred from homology"/>
<dbReference type="NCBIfam" id="TIGR00644">
    <property type="entry name" value="recJ"/>
    <property type="match status" value="1"/>
</dbReference>
<feature type="domain" description="RecJ OB" evidence="9">
    <location>
        <begin position="454"/>
        <end position="560"/>
    </location>
</feature>
<keyword evidence="5 10" id="KW-0269">Exonuclease</keyword>
<evidence type="ECO:0000256" key="4">
    <source>
        <dbReference type="ARBA" id="ARBA00022801"/>
    </source>
</evidence>
<dbReference type="PANTHER" id="PTHR30255">
    <property type="entry name" value="SINGLE-STRANDED-DNA-SPECIFIC EXONUCLEASE RECJ"/>
    <property type="match status" value="1"/>
</dbReference>
<dbReference type="OrthoDB" id="9809852at2"/>
<dbReference type="GO" id="GO:0003676">
    <property type="term" value="F:nucleic acid binding"/>
    <property type="evidence" value="ECO:0007669"/>
    <property type="project" value="InterPro"/>
</dbReference>
<feature type="domain" description="DHHA1" evidence="7">
    <location>
        <begin position="346"/>
        <end position="437"/>
    </location>
</feature>
<dbReference type="InterPro" id="IPR051673">
    <property type="entry name" value="SSDNA_exonuclease_RecJ"/>
</dbReference>
<evidence type="ECO:0000256" key="5">
    <source>
        <dbReference type="ARBA" id="ARBA00022839"/>
    </source>
</evidence>
<protein>
    <recommendedName>
        <fullName evidence="2">Single-stranded-DNA-specific exonuclease RecJ</fullName>
    </recommendedName>
</protein>
<feature type="domain" description="DDH" evidence="6">
    <location>
        <begin position="82"/>
        <end position="226"/>
    </location>
</feature>
<dbReference type="InterPro" id="IPR004610">
    <property type="entry name" value="RecJ"/>
</dbReference>
<dbReference type="Pfam" id="PF17768">
    <property type="entry name" value="RecJ_OB"/>
    <property type="match status" value="1"/>
</dbReference>
<dbReference type="InterPro" id="IPR041122">
    <property type="entry name" value="RecJ_OB"/>
</dbReference>
<name>A0A419V3J9_9BACL</name>
<dbReference type="InterPro" id="IPR001667">
    <property type="entry name" value="DDH_dom"/>
</dbReference>
<dbReference type="InterPro" id="IPR003156">
    <property type="entry name" value="DHHA1_dom"/>
</dbReference>
<comment type="similarity">
    <text evidence="1">Belongs to the RecJ family.</text>
</comment>
<dbReference type="EMBL" id="RAPK01000009">
    <property type="protein sequence ID" value="RKD73097.1"/>
    <property type="molecule type" value="Genomic_DNA"/>
</dbReference>
<evidence type="ECO:0000256" key="3">
    <source>
        <dbReference type="ARBA" id="ARBA00022722"/>
    </source>
</evidence>
<organism evidence="10 11">
    <name type="scientific">Sinobaca qinghaiensis</name>
    <dbReference type="NCBI Taxonomy" id="342944"/>
    <lineage>
        <taxon>Bacteria</taxon>
        <taxon>Bacillati</taxon>
        <taxon>Bacillota</taxon>
        <taxon>Bacilli</taxon>
        <taxon>Bacillales</taxon>
        <taxon>Sporolactobacillaceae</taxon>
        <taxon>Sinobaca</taxon>
    </lineage>
</organism>